<dbReference type="RefSeq" id="WP_076342332.1">
    <property type="nucleotide sequence ID" value="NZ_JBGNFS010000001.1"/>
</dbReference>
<protein>
    <recommendedName>
        <fullName evidence="2">Anthrax toxin lethal/endema factor N-/C-terminal domain-containing protein</fullName>
    </recommendedName>
</protein>
<dbReference type="GeneID" id="78276511"/>
<evidence type="ECO:0000259" key="2">
    <source>
        <dbReference type="Pfam" id="PF07737"/>
    </source>
</evidence>
<feature type="transmembrane region" description="Helical" evidence="1">
    <location>
        <begin position="73"/>
        <end position="93"/>
    </location>
</feature>
<accession>A0A1U7NJT8</accession>
<comment type="caution">
    <text evidence="3">The sequence shown here is derived from an EMBL/GenBank/DDBJ whole genome shotgun (WGS) entry which is preliminary data.</text>
</comment>
<organism evidence="3 4">
    <name type="scientific">Dubosiella newyorkensis</name>
    <dbReference type="NCBI Taxonomy" id="1862672"/>
    <lineage>
        <taxon>Bacteria</taxon>
        <taxon>Bacillati</taxon>
        <taxon>Bacillota</taxon>
        <taxon>Erysipelotrichia</taxon>
        <taxon>Erysipelotrichales</taxon>
        <taxon>Erysipelotrichaceae</taxon>
        <taxon>Dubosiella</taxon>
    </lineage>
</organism>
<proteinExistence type="predicted"/>
<reference evidence="3 4" key="1">
    <citation type="submission" date="2016-11" db="EMBL/GenBank/DDBJ databases">
        <title>Description of two novel members of the family Erysipelotrichaceae: Ileibacterium lipovorans gen. nov., sp. nov. and Dubosiella newyorkensis, gen. nov., sp. nov.</title>
        <authorList>
            <person name="Cox L.M."/>
            <person name="Sohn J."/>
            <person name="Tyrrell K.L."/>
            <person name="Citron D.M."/>
            <person name="Lawson P.A."/>
            <person name="Patel N.B."/>
            <person name="Iizumi T."/>
            <person name="Perez-Perez G.I."/>
            <person name="Goldstein E.J."/>
            <person name="Blaser M.J."/>
        </authorList>
    </citation>
    <scope>NUCLEOTIDE SEQUENCE [LARGE SCALE GENOMIC DNA]</scope>
    <source>
        <strain evidence="3 4">NYU-BL-A4</strain>
    </source>
</reference>
<evidence type="ECO:0000313" key="4">
    <source>
        <dbReference type="Proteomes" id="UP000186705"/>
    </source>
</evidence>
<feature type="transmembrane region" description="Helical" evidence="1">
    <location>
        <begin position="44"/>
        <end position="67"/>
    </location>
</feature>
<keyword evidence="1" id="KW-1133">Transmembrane helix</keyword>
<dbReference type="SUPFAM" id="SSF55486">
    <property type="entry name" value="Metalloproteases ('zincins'), catalytic domain"/>
    <property type="match status" value="1"/>
</dbReference>
<dbReference type="AlphaFoldDB" id="A0A1U7NJT8"/>
<dbReference type="Gene3D" id="3.40.390.10">
    <property type="entry name" value="Collagenase (Catalytic Domain)"/>
    <property type="match status" value="1"/>
</dbReference>
<dbReference type="STRING" id="1862672.BO225_11275"/>
<keyword evidence="4" id="KW-1185">Reference proteome</keyword>
<keyword evidence="1" id="KW-0472">Membrane</keyword>
<evidence type="ECO:0000256" key="1">
    <source>
        <dbReference type="SAM" id="Phobius"/>
    </source>
</evidence>
<dbReference type="EMBL" id="MPKA01000135">
    <property type="protein sequence ID" value="OLU44029.1"/>
    <property type="molecule type" value="Genomic_DNA"/>
</dbReference>
<feature type="transmembrane region" description="Helical" evidence="1">
    <location>
        <begin position="6"/>
        <end position="32"/>
    </location>
</feature>
<dbReference type="InterPro" id="IPR024079">
    <property type="entry name" value="MetalloPept_cat_dom_sf"/>
</dbReference>
<dbReference type="Proteomes" id="UP000186705">
    <property type="component" value="Unassembled WGS sequence"/>
</dbReference>
<dbReference type="InterPro" id="IPR014781">
    <property type="entry name" value="Anthrax_toxin_lethal/edema_N/C"/>
</dbReference>
<dbReference type="GO" id="GO:0008237">
    <property type="term" value="F:metallopeptidase activity"/>
    <property type="evidence" value="ECO:0007669"/>
    <property type="project" value="InterPro"/>
</dbReference>
<name>A0A1U7NJT8_9FIRM</name>
<evidence type="ECO:0000313" key="3">
    <source>
        <dbReference type="EMBL" id="OLU44029.1"/>
    </source>
</evidence>
<sequence>MKRVVKAFFSFVSTFIVLYFGYDLLVGALMTYPFSWQEIEISRFLLHLLRMVDPLGIALVFACWNGIVTLFKLHVLSMVVLAVLLGVGISRYYEPLVSFMKGEYFSFLHQDALLSLEQGNQEYGQIFEREGYPSLVFMSDETISDEYVDSLIQDSLEKVPKEALNKVSAIRFMDEAYFRQEEITRQNPNVVGFANSADFSITILRNDRTEPYIDLSIPEKVMFPSDYYTDTLLHELGHIVDYQEPYSQHFLSENEDFQSLYDVEGSQLNAYGASSPAEFFAESYKYYLRYPDLMEEKIPLTQAYFASIEQ</sequence>
<keyword evidence="1" id="KW-0812">Transmembrane</keyword>
<dbReference type="OrthoDB" id="2025166at2"/>
<dbReference type="Pfam" id="PF07737">
    <property type="entry name" value="ATLF"/>
    <property type="match status" value="1"/>
</dbReference>
<feature type="domain" description="Anthrax toxin lethal/endema factor N-/C-terminal" evidence="2">
    <location>
        <begin position="134"/>
        <end position="305"/>
    </location>
</feature>
<gene>
    <name evidence="3" type="ORF">BO225_11275</name>
</gene>